<dbReference type="eggNOG" id="arCOG01679">
    <property type="taxonomic scope" value="Archaea"/>
</dbReference>
<dbReference type="CDD" id="cd00090">
    <property type="entry name" value="HTH_ARSR"/>
    <property type="match status" value="1"/>
</dbReference>
<dbReference type="RefSeq" id="WP_012034739.1">
    <property type="nucleotide sequence ID" value="NC_009464.1"/>
</dbReference>
<feature type="transmembrane region" description="Helical" evidence="1">
    <location>
        <begin position="186"/>
        <end position="206"/>
    </location>
</feature>
<name>Q0W192_METAR</name>
<feature type="transmembrane region" description="Helical" evidence="1">
    <location>
        <begin position="161"/>
        <end position="180"/>
    </location>
</feature>
<dbReference type="InterPro" id="IPR036390">
    <property type="entry name" value="WH_DNA-bd_sf"/>
</dbReference>
<evidence type="ECO:0000256" key="1">
    <source>
        <dbReference type="SAM" id="Phobius"/>
    </source>
</evidence>
<protein>
    <submittedName>
        <fullName evidence="3">Predicted transcription regulator (ArsR family)</fullName>
    </submittedName>
</protein>
<evidence type="ECO:0000313" key="4">
    <source>
        <dbReference type="Proteomes" id="UP000000663"/>
    </source>
</evidence>
<evidence type="ECO:0000313" key="3">
    <source>
        <dbReference type="EMBL" id="CAJ37851.1"/>
    </source>
</evidence>
<dbReference type="EMBL" id="AM114193">
    <property type="protein sequence ID" value="CAJ37851.1"/>
    <property type="molecule type" value="Genomic_DNA"/>
</dbReference>
<evidence type="ECO:0000259" key="2">
    <source>
        <dbReference type="SMART" id="SM00418"/>
    </source>
</evidence>
<dbReference type="InterPro" id="IPR001845">
    <property type="entry name" value="HTH_ArsR_DNA-bd_dom"/>
</dbReference>
<dbReference type="KEGG" id="rci:RRC74"/>
<dbReference type="Pfam" id="PF01022">
    <property type="entry name" value="HTH_5"/>
    <property type="match status" value="1"/>
</dbReference>
<feature type="domain" description="HTH arsR-type" evidence="2">
    <location>
        <begin position="5"/>
        <end position="85"/>
    </location>
</feature>
<dbReference type="Gene3D" id="1.10.10.10">
    <property type="entry name" value="Winged helix-like DNA-binding domain superfamily/Winged helix DNA-binding domain"/>
    <property type="match status" value="1"/>
</dbReference>
<gene>
    <name evidence="3" type="ORF">RRC74</name>
</gene>
<accession>Q0W192</accession>
<dbReference type="GeneID" id="5145065"/>
<keyword evidence="1" id="KW-1133">Transmembrane helix</keyword>
<sequence>MPAKDVARLLNNESNLKILDRLKARPYYPRELAQEMGLSEPFVVRRLKAMEEEGIVEGRWEAEGSRKVKRYYLMDVKIEYGKEGLKVSSEEIPEKPGIDLKNELVGRLIKLPLIIVFGIGVLFNILALQVALLVFLIWYVAMTTGFYKRYHFKTSLLSIPLYVFNTLIIGGLVAGNLLQIPVPLDVVLGLMAVGLVFLMIYHARYYQLELGDMLIKYREFIDGLEESPLHVKLFYLPMAVRWKLCEYFKIV</sequence>
<dbReference type="InterPro" id="IPR011991">
    <property type="entry name" value="ArsR-like_HTH"/>
</dbReference>
<keyword evidence="1" id="KW-0472">Membrane</keyword>
<dbReference type="SMART" id="SM00418">
    <property type="entry name" value="HTH_ARSR"/>
    <property type="match status" value="1"/>
</dbReference>
<proteinExistence type="predicted"/>
<organism evidence="3 4">
    <name type="scientific">Methanocella arvoryzae (strain DSM 22066 / NBRC 105507 / MRE50)</name>
    <dbReference type="NCBI Taxonomy" id="351160"/>
    <lineage>
        <taxon>Archaea</taxon>
        <taxon>Methanobacteriati</taxon>
        <taxon>Methanobacteriota</taxon>
        <taxon>Stenosarchaea group</taxon>
        <taxon>Methanomicrobia</taxon>
        <taxon>Methanocellales</taxon>
        <taxon>Methanocellaceae</taxon>
        <taxon>Methanocella</taxon>
    </lineage>
</organism>
<dbReference type="SUPFAM" id="SSF46785">
    <property type="entry name" value="Winged helix' DNA-binding domain"/>
    <property type="match status" value="1"/>
</dbReference>
<dbReference type="Proteomes" id="UP000000663">
    <property type="component" value="Chromosome"/>
</dbReference>
<keyword evidence="1" id="KW-0812">Transmembrane</keyword>
<dbReference type="InterPro" id="IPR036388">
    <property type="entry name" value="WH-like_DNA-bd_sf"/>
</dbReference>
<keyword evidence="4" id="KW-1185">Reference proteome</keyword>
<reference evidence="3 4" key="1">
    <citation type="journal article" date="2006" name="Science">
        <title>Genome of rice cluster I archaea -- the key methane producers in the rice rhizosphere.</title>
        <authorList>
            <person name="Erkel C."/>
            <person name="Kube M."/>
            <person name="Reinhardt R."/>
            <person name="Liesack W."/>
        </authorList>
    </citation>
    <scope>NUCLEOTIDE SEQUENCE [LARGE SCALE GENOMIC DNA]</scope>
    <source>
        <strain evidence="4">DSM 22066 / NBRC 105507 / MRE50</strain>
    </source>
</reference>
<dbReference type="AlphaFoldDB" id="Q0W192"/>
<feature type="transmembrane region" description="Helical" evidence="1">
    <location>
        <begin position="113"/>
        <end position="140"/>
    </location>
</feature>
<dbReference type="OrthoDB" id="147929at2157"/>
<dbReference type="STRING" id="351160.RRC74"/>
<dbReference type="GO" id="GO:0003700">
    <property type="term" value="F:DNA-binding transcription factor activity"/>
    <property type="evidence" value="ECO:0007669"/>
    <property type="project" value="InterPro"/>
</dbReference>